<keyword evidence="1" id="KW-1133">Transmembrane helix</keyword>
<feature type="transmembrane region" description="Helical" evidence="1">
    <location>
        <begin position="138"/>
        <end position="160"/>
    </location>
</feature>
<keyword evidence="1" id="KW-0812">Transmembrane</keyword>
<keyword evidence="3" id="KW-1185">Reference proteome</keyword>
<name>A0A9Q9EPS2_9PEZI</name>
<evidence type="ECO:0008006" key="4">
    <source>
        <dbReference type="Google" id="ProtNLM"/>
    </source>
</evidence>
<proteinExistence type="predicted"/>
<reference evidence="2" key="1">
    <citation type="submission" date="2022-06" db="EMBL/GenBank/DDBJ databases">
        <title>Complete genome sequences of two strains of the flax pathogen Septoria linicola.</title>
        <authorList>
            <person name="Lapalu N."/>
            <person name="Simon A."/>
            <person name="Demenou B."/>
            <person name="Paumier D."/>
            <person name="Guillot M.-P."/>
            <person name="Gout L."/>
            <person name="Valade R."/>
        </authorList>
    </citation>
    <scope>NUCLEOTIDE SEQUENCE</scope>
    <source>
        <strain evidence="2">SE15195</strain>
    </source>
</reference>
<evidence type="ECO:0000256" key="1">
    <source>
        <dbReference type="SAM" id="Phobius"/>
    </source>
</evidence>
<dbReference type="AlphaFoldDB" id="A0A9Q9EPS2"/>
<evidence type="ECO:0000313" key="3">
    <source>
        <dbReference type="Proteomes" id="UP001056384"/>
    </source>
</evidence>
<dbReference type="EMBL" id="CP099428">
    <property type="protein sequence ID" value="USW58380.1"/>
    <property type="molecule type" value="Genomic_DNA"/>
</dbReference>
<accession>A0A9Q9EPS2</accession>
<gene>
    <name evidence="2" type="ORF">Slin15195_G116990</name>
</gene>
<sequence>MAEIDINDRPLPWRNATQTCIEDLSYVCGTDSRDCDQKEQKPFIQYLHYFQDSDAIQLLPESHENERAISNYYLGAYATTATFAGAHTTRTSTITSAQGQSTSTTGAKGAATVTSIDQTSATDTTTSAGDDSRATGRYLGIGLGLGPSFLILGLAVIFSLRRRTKAANNATLSDGPIDYTENGALECARVGDKSTEVAEVPDTCVTWRRQLDCPDAFSKHEEPQELNVSAVVHELDGGSVKAGQLSESHKISSVDQK</sequence>
<evidence type="ECO:0000313" key="2">
    <source>
        <dbReference type="EMBL" id="USW58380.1"/>
    </source>
</evidence>
<protein>
    <recommendedName>
        <fullName evidence="4">Mid2 domain-containing protein</fullName>
    </recommendedName>
</protein>
<keyword evidence="1" id="KW-0472">Membrane</keyword>
<organism evidence="2 3">
    <name type="scientific">Septoria linicola</name>
    <dbReference type="NCBI Taxonomy" id="215465"/>
    <lineage>
        <taxon>Eukaryota</taxon>
        <taxon>Fungi</taxon>
        <taxon>Dikarya</taxon>
        <taxon>Ascomycota</taxon>
        <taxon>Pezizomycotina</taxon>
        <taxon>Dothideomycetes</taxon>
        <taxon>Dothideomycetidae</taxon>
        <taxon>Mycosphaerellales</taxon>
        <taxon>Mycosphaerellaceae</taxon>
        <taxon>Septoria</taxon>
    </lineage>
</organism>
<dbReference type="Proteomes" id="UP001056384">
    <property type="component" value="Chromosome 11"/>
</dbReference>